<dbReference type="InterPro" id="IPR011711">
    <property type="entry name" value="GntR_C"/>
</dbReference>
<dbReference type="GO" id="GO:0003677">
    <property type="term" value="F:DNA binding"/>
    <property type="evidence" value="ECO:0007669"/>
    <property type="project" value="UniProtKB-KW"/>
</dbReference>
<accession>C7Q9W2</accession>
<protein>
    <submittedName>
        <fullName evidence="5">Regulatory protein GntR HTH</fullName>
    </submittedName>
</protein>
<feature type="domain" description="HTH gntR-type" evidence="4">
    <location>
        <begin position="16"/>
        <end position="84"/>
    </location>
</feature>
<evidence type="ECO:0000256" key="3">
    <source>
        <dbReference type="ARBA" id="ARBA00023163"/>
    </source>
</evidence>
<dbReference type="PANTHER" id="PTHR43537:SF24">
    <property type="entry name" value="GLUCONATE OPERON TRANSCRIPTIONAL REPRESSOR"/>
    <property type="match status" value="1"/>
</dbReference>
<dbReference type="InParanoid" id="C7Q9W2"/>
<sequence>MARLTDVNTFAPVVRSSVAAAVFEQILGRILDGSLDPGSALPSERALTLELGVTRQVVREALQRLDQLGLVEIRHGGGTRVLDYRDAAGLDLLPRLFRRADGSLDAEVVRSVMEMRQAVGADAAALCALRLADTAGLRRAVAEGAGRGHDLESVFWDLIVDGSQNICYRLSLNALRQAYAPAAALVADVLADEITAVRRYEDVIAAIEARDPERARAAAGELLGLGTAAITAFLEGR</sequence>
<name>C7Q9W2_CATAD</name>
<proteinExistence type="predicted"/>
<reference evidence="5 6" key="1">
    <citation type="journal article" date="2009" name="Stand. Genomic Sci.">
        <title>Complete genome sequence of Catenulispora acidiphila type strain (ID 139908).</title>
        <authorList>
            <person name="Copeland A."/>
            <person name="Lapidus A."/>
            <person name="Glavina Del Rio T."/>
            <person name="Nolan M."/>
            <person name="Lucas S."/>
            <person name="Chen F."/>
            <person name="Tice H."/>
            <person name="Cheng J.F."/>
            <person name="Bruce D."/>
            <person name="Goodwin L."/>
            <person name="Pitluck S."/>
            <person name="Mikhailova N."/>
            <person name="Pati A."/>
            <person name="Ivanova N."/>
            <person name="Mavromatis K."/>
            <person name="Chen A."/>
            <person name="Palaniappan K."/>
            <person name="Chain P."/>
            <person name="Land M."/>
            <person name="Hauser L."/>
            <person name="Chang Y.J."/>
            <person name="Jeffries C.D."/>
            <person name="Chertkov O."/>
            <person name="Brettin T."/>
            <person name="Detter J.C."/>
            <person name="Han C."/>
            <person name="Ali Z."/>
            <person name="Tindall B.J."/>
            <person name="Goker M."/>
            <person name="Bristow J."/>
            <person name="Eisen J.A."/>
            <person name="Markowitz V."/>
            <person name="Hugenholtz P."/>
            <person name="Kyrpides N.C."/>
            <person name="Klenk H.P."/>
        </authorList>
    </citation>
    <scope>NUCLEOTIDE SEQUENCE [LARGE SCALE GENOMIC DNA]</scope>
    <source>
        <strain evidence="6">DSM 44928 / JCM 14897 / NBRC 102108 / NRRL B-24433 / ID139908</strain>
    </source>
</reference>
<dbReference type="HOGENOM" id="CLU_017584_9_4_11"/>
<dbReference type="GO" id="GO:0003700">
    <property type="term" value="F:DNA-binding transcription factor activity"/>
    <property type="evidence" value="ECO:0007669"/>
    <property type="project" value="InterPro"/>
</dbReference>
<evidence type="ECO:0000259" key="4">
    <source>
        <dbReference type="PROSITE" id="PS50949"/>
    </source>
</evidence>
<gene>
    <name evidence="5" type="ordered locus">Caci_7456</name>
</gene>
<dbReference type="InterPro" id="IPR036388">
    <property type="entry name" value="WH-like_DNA-bd_sf"/>
</dbReference>
<dbReference type="PANTHER" id="PTHR43537">
    <property type="entry name" value="TRANSCRIPTIONAL REGULATOR, GNTR FAMILY"/>
    <property type="match status" value="1"/>
</dbReference>
<evidence type="ECO:0000256" key="2">
    <source>
        <dbReference type="ARBA" id="ARBA00023125"/>
    </source>
</evidence>
<dbReference type="SUPFAM" id="SSF46785">
    <property type="entry name" value="Winged helix' DNA-binding domain"/>
    <property type="match status" value="1"/>
</dbReference>
<dbReference type="eggNOG" id="COG2186">
    <property type="taxonomic scope" value="Bacteria"/>
</dbReference>
<dbReference type="KEGG" id="cai:Caci_7456"/>
<dbReference type="AlphaFoldDB" id="C7Q9W2"/>
<keyword evidence="2" id="KW-0238">DNA-binding</keyword>
<dbReference type="STRING" id="479433.Caci_7456"/>
<keyword evidence="6" id="KW-1185">Reference proteome</keyword>
<dbReference type="SMART" id="SM00345">
    <property type="entry name" value="HTH_GNTR"/>
    <property type="match status" value="1"/>
</dbReference>
<evidence type="ECO:0000256" key="1">
    <source>
        <dbReference type="ARBA" id="ARBA00023015"/>
    </source>
</evidence>
<organism evidence="5 6">
    <name type="scientific">Catenulispora acidiphila (strain DSM 44928 / JCM 14897 / NBRC 102108 / NRRL B-24433 / ID139908)</name>
    <dbReference type="NCBI Taxonomy" id="479433"/>
    <lineage>
        <taxon>Bacteria</taxon>
        <taxon>Bacillati</taxon>
        <taxon>Actinomycetota</taxon>
        <taxon>Actinomycetes</taxon>
        <taxon>Catenulisporales</taxon>
        <taxon>Catenulisporaceae</taxon>
        <taxon>Catenulispora</taxon>
    </lineage>
</organism>
<dbReference type="Proteomes" id="UP000000851">
    <property type="component" value="Chromosome"/>
</dbReference>
<dbReference type="InterPro" id="IPR008920">
    <property type="entry name" value="TF_FadR/GntR_C"/>
</dbReference>
<dbReference type="CDD" id="cd07377">
    <property type="entry name" value="WHTH_GntR"/>
    <property type="match status" value="1"/>
</dbReference>
<dbReference type="Pfam" id="PF07729">
    <property type="entry name" value="FCD"/>
    <property type="match status" value="1"/>
</dbReference>
<keyword evidence="3" id="KW-0804">Transcription</keyword>
<dbReference type="SMART" id="SM00895">
    <property type="entry name" value="FCD"/>
    <property type="match status" value="1"/>
</dbReference>
<dbReference type="PRINTS" id="PR00035">
    <property type="entry name" value="HTHGNTR"/>
</dbReference>
<dbReference type="EMBL" id="CP001700">
    <property type="protein sequence ID" value="ACU76281.1"/>
    <property type="molecule type" value="Genomic_DNA"/>
</dbReference>
<dbReference type="InterPro" id="IPR036390">
    <property type="entry name" value="WH_DNA-bd_sf"/>
</dbReference>
<dbReference type="PROSITE" id="PS50949">
    <property type="entry name" value="HTH_GNTR"/>
    <property type="match status" value="1"/>
</dbReference>
<dbReference type="Gene3D" id="1.20.120.530">
    <property type="entry name" value="GntR ligand-binding domain-like"/>
    <property type="match status" value="1"/>
</dbReference>
<evidence type="ECO:0000313" key="6">
    <source>
        <dbReference type="Proteomes" id="UP000000851"/>
    </source>
</evidence>
<dbReference type="InterPro" id="IPR000524">
    <property type="entry name" value="Tscrpt_reg_HTH_GntR"/>
</dbReference>
<dbReference type="Gene3D" id="1.10.10.10">
    <property type="entry name" value="Winged helix-like DNA-binding domain superfamily/Winged helix DNA-binding domain"/>
    <property type="match status" value="1"/>
</dbReference>
<keyword evidence="1" id="KW-0805">Transcription regulation</keyword>
<dbReference type="Pfam" id="PF00392">
    <property type="entry name" value="GntR"/>
    <property type="match status" value="1"/>
</dbReference>
<evidence type="ECO:0000313" key="5">
    <source>
        <dbReference type="EMBL" id="ACU76281.1"/>
    </source>
</evidence>
<dbReference type="SUPFAM" id="SSF48008">
    <property type="entry name" value="GntR ligand-binding domain-like"/>
    <property type="match status" value="1"/>
</dbReference>